<gene>
    <name evidence="2" type="ORF">WKV53_13680</name>
</gene>
<keyword evidence="1" id="KW-0812">Transmembrane</keyword>
<keyword evidence="1" id="KW-1133">Transmembrane helix</keyword>
<evidence type="ECO:0000256" key="1">
    <source>
        <dbReference type="SAM" id="Phobius"/>
    </source>
</evidence>
<dbReference type="Proteomes" id="UP001371305">
    <property type="component" value="Unassembled WGS sequence"/>
</dbReference>
<comment type="caution">
    <text evidence="2">The sequence shown here is derived from an EMBL/GenBank/DDBJ whole genome shotgun (WGS) entry which is preliminary data.</text>
</comment>
<name>A0ABU9AV47_9BACT</name>
<evidence type="ECO:0000313" key="2">
    <source>
        <dbReference type="EMBL" id="MEK7951561.1"/>
    </source>
</evidence>
<organism evidence="2 3">
    <name type="scientific">Luteolibacter soli</name>
    <dbReference type="NCBI Taxonomy" id="3135280"/>
    <lineage>
        <taxon>Bacteria</taxon>
        <taxon>Pseudomonadati</taxon>
        <taxon>Verrucomicrobiota</taxon>
        <taxon>Verrucomicrobiia</taxon>
        <taxon>Verrucomicrobiales</taxon>
        <taxon>Verrucomicrobiaceae</taxon>
        <taxon>Luteolibacter</taxon>
    </lineage>
</organism>
<protein>
    <recommendedName>
        <fullName evidence="4">DUF3592 domain-containing protein</fullName>
    </recommendedName>
</protein>
<sequence length="156" mass="18079">MTPRPLHRWKSLWLGILVLIFLAWNWQRSIRYYDSASWAEASGARGISLSQRDSVVFVTWAPAKDPDTFSPGFHIFRARMSKRHYPTFPALFSGDPMGPNHPPPPFRAIYIPHWFLILLFLTPWSVFLAWRWRRIKRLTTPPPGPETISHSGALAD</sequence>
<proteinExistence type="predicted"/>
<keyword evidence="1" id="KW-0472">Membrane</keyword>
<dbReference type="RefSeq" id="WP_341405176.1">
    <property type="nucleotide sequence ID" value="NZ_JBBUKT010000005.1"/>
</dbReference>
<evidence type="ECO:0000313" key="3">
    <source>
        <dbReference type="Proteomes" id="UP001371305"/>
    </source>
</evidence>
<dbReference type="EMBL" id="JBBUKT010000005">
    <property type="protein sequence ID" value="MEK7951561.1"/>
    <property type="molecule type" value="Genomic_DNA"/>
</dbReference>
<evidence type="ECO:0008006" key="4">
    <source>
        <dbReference type="Google" id="ProtNLM"/>
    </source>
</evidence>
<keyword evidence="3" id="KW-1185">Reference proteome</keyword>
<accession>A0ABU9AV47</accession>
<feature type="transmembrane region" description="Helical" evidence="1">
    <location>
        <begin position="109"/>
        <end position="130"/>
    </location>
</feature>
<feature type="transmembrane region" description="Helical" evidence="1">
    <location>
        <begin position="12"/>
        <end position="27"/>
    </location>
</feature>
<reference evidence="2 3" key="1">
    <citation type="submission" date="2024-04" db="EMBL/GenBank/DDBJ databases">
        <title>Luteolibacter sp. isolated from soil.</title>
        <authorList>
            <person name="An J."/>
        </authorList>
    </citation>
    <scope>NUCLEOTIDE SEQUENCE [LARGE SCALE GENOMIC DNA]</scope>
    <source>
        <strain evidence="2 3">Y139</strain>
    </source>
</reference>